<evidence type="ECO:0000259" key="9">
    <source>
        <dbReference type="PROSITE" id="PS50930"/>
    </source>
</evidence>
<keyword evidence="2" id="KW-0963">Cytoplasm</keyword>
<comment type="function">
    <text evidence="6">Required for high-level post-exponential phase expression of a series of secreted proteins.</text>
</comment>
<dbReference type="SMART" id="SM00850">
    <property type="entry name" value="LytTR"/>
    <property type="match status" value="1"/>
</dbReference>
<evidence type="ECO:0000256" key="5">
    <source>
        <dbReference type="ARBA" id="ARBA00024867"/>
    </source>
</evidence>
<proteinExistence type="predicted"/>
<name>A0A1M6M330_9CLOT</name>
<dbReference type="PANTHER" id="PTHR37299:SF3">
    <property type="entry name" value="STAGE 0 SPORULATION PROTEIN A HOMOLOG"/>
    <property type="match status" value="1"/>
</dbReference>
<dbReference type="GO" id="GO:0003677">
    <property type="term" value="F:DNA binding"/>
    <property type="evidence" value="ECO:0007669"/>
    <property type="project" value="InterPro"/>
</dbReference>
<gene>
    <name evidence="10" type="ORF">SAMN02745248_00923</name>
</gene>
<feature type="domain" description="HTH LytTR-type" evidence="9">
    <location>
        <begin position="143"/>
        <end position="241"/>
    </location>
</feature>
<dbReference type="Gene3D" id="2.40.50.1020">
    <property type="entry name" value="LytTr DNA-binding domain"/>
    <property type="match status" value="1"/>
</dbReference>
<evidence type="ECO:0000259" key="8">
    <source>
        <dbReference type="PROSITE" id="PS50110"/>
    </source>
</evidence>
<comment type="function">
    <text evidence="5">May play the central regulatory role in sporulation. It may be an element of the effector pathway responsible for the activation of sporulation genes in response to nutritional stress. Spo0A may act in concert with spo0H (a sigma factor) to control the expression of some genes that are critical to the sporulation process.</text>
</comment>
<dbReference type="AlphaFoldDB" id="A0A1M6M330"/>
<evidence type="ECO:0000256" key="2">
    <source>
        <dbReference type="ARBA" id="ARBA00022490"/>
    </source>
</evidence>
<evidence type="ECO:0000256" key="7">
    <source>
        <dbReference type="PROSITE-ProRule" id="PRU00169"/>
    </source>
</evidence>
<evidence type="ECO:0000256" key="3">
    <source>
        <dbReference type="ARBA" id="ARBA00023012"/>
    </source>
</evidence>
<evidence type="ECO:0000256" key="4">
    <source>
        <dbReference type="ARBA" id="ARBA00023159"/>
    </source>
</evidence>
<keyword evidence="3" id="KW-0902">Two-component regulatory system</keyword>
<dbReference type="PROSITE" id="PS50930">
    <property type="entry name" value="HTH_LYTTR"/>
    <property type="match status" value="1"/>
</dbReference>
<dbReference type="PANTHER" id="PTHR37299">
    <property type="entry name" value="TRANSCRIPTIONAL REGULATOR-RELATED"/>
    <property type="match status" value="1"/>
</dbReference>
<dbReference type="Pfam" id="PF00072">
    <property type="entry name" value="Response_reg"/>
    <property type="match status" value="1"/>
</dbReference>
<protein>
    <recommendedName>
        <fullName evidence="1">Stage 0 sporulation protein A homolog</fullName>
    </recommendedName>
</protein>
<dbReference type="Pfam" id="PF04397">
    <property type="entry name" value="LytTR"/>
    <property type="match status" value="1"/>
</dbReference>
<dbReference type="Proteomes" id="UP000183952">
    <property type="component" value="Unassembled WGS sequence"/>
</dbReference>
<feature type="modified residue" description="4-aspartylphosphate" evidence="7">
    <location>
        <position position="61"/>
    </location>
</feature>
<dbReference type="InterPro" id="IPR046947">
    <property type="entry name" value="LytR-like"/>
</dbReference>
<dbReference type="Gene3D" id="3.40.50.2300">
    <property type="match status" value="1"/>
</dbReference>
<dbReference type="InterPro" id="IPR007492">
    <property type="entry name" value="LytTR_DNA-bd_dom"/>
</dbReference>
<evidence type="ECO:0000313" key="11">
    <source>
        <dbReference type="Proteomes" id="UP000183952"/>
    </source>
</evidence>
<keyword evidence="11" id="KW-1185">Reference proteome</keyword>
<organism evidence="10 11">
    <name type="scientific">Hathewaya proteolytica DSM 3090</name>
    <dbReference type="NCBI Taxonomy" id="1121331"/>
    <lineage>
        <taxon>Bacteria</taxon>
        <taxon>Bacillati</taxon>
        <taxon>Bacillota</taxon>
        <taxon>Clostridia</taxon>
        <taxon>Eubacteriales</taxon>
        <taxon>Clostridiaceae</taxon>
        <taxon>Hathewaya</taxon>
    </lineage>
</organism>
<sequence>MLSVIICEDSSIQCSKIEKIVSDLIGQWEFDFQLKLSARTPDQVLEYIEENNVRRGIYILDIDLNNSVNGLQLASLIRERDALGYIIFLTTHSEMSFLTFKYKVEAIDYIIKDNFNNVRANLQKTLSYINDNFEKTEKKENVLLLEQEGRKIKIMLDEVMFIETSQSPHKLVVHEKNRIFEIYGTLREFEENLPENFYRSHRAYIVNKNNIIEVDKKRRILMMKNGEQCFVSFRCLTGLKK</sequence>
<dbReference type="InterPro" id="IPR011006">
    <property type="entry name" value="CheY-like_superfamily"/>
</dbReference>
<reference evidence="10 11" key="1">
    <citation type="submission" date="2016-11" db="EMBL/GenBank/DDBJ databases">
        <authorList>
            <person name="Jaros S."/>
            <person name="Januszkiewicz K."/>
            <person name="Wedrychowicz H."/>
        </authorList>
    </citation>
    <scope>NUCLEOTIDE SEQUENCE [LARGE SCALE GENOMIC DNA]</scope>
    <source>
        <strain evidence="10 11">DSM 3090</strain>
    </source>
</reference>
<keyword evidence="4" id="KW-0010">Activator</keyword>
<dbReference type="OrthoDB" id="9809318at2"/>
<dbReference type="PROSITE" id="PS50110">
    <property type="entry name" value="RESPONSE_REGULATORY"/>
    <property type="match status" value="1"/>
</dbReference>
<dbReference type="SUPFAM" id="SSF52172">
    <property type="entry name" value="CheY-like"/>
    <property type="match status" value="1"/>
</dbReference>
<dbReference type="RefSeq" id="WP_072902827.1">
    <property type="nucleotide sequence ID" value="NZ_FRAD01000006.1"/>
</dbReference>
<evidence type="ECO:0000313" key="10">
    <source>
        <dbReference type="EMBL" id="SHJ77777.1"/>
    </source>
</evidence>
<dbReference type="STRING" id="1121331.SAMN02745248_00923"/>
<feature type="domain" description="Response regulatory" evidence="8">
    <location>
        <begin position="3"/>
        <end position="127"/>
    </location>
</feature>
<accession>A0A1M6M330</accession>
<evidence type="ECO:0000256" key="1">
    <source>
        <dbReference type="ARBA" id="ARBA00018672"/>
    </source>
</evidence>
<dbReference type="EMBL" id="FRAD01000006">
    <property type="protein sequence ID" value="SHJ77777.1"/>
    <property type="molecule type" value="Genomic_DNA"/>
</dbReference>
<dbReference type="InterPro" id="IPR001789">
    <property type="entry name" value="Sig_transdc_resp-reg_receiver"/>
</dbReference>
<dbReference type="GO" id="GO:0000156">
    <property type="term" value="F:phosphorelay response regulator activity"/>
    <property type="evidence" value="ECO:0007669"/>
    <property type="project" value="InterPro"/>
</dbReference>
<evidence type="ECO:0000256" key="6">
    <source>
        <dbReference type="ARBA" id="ARBA00037164"/>
    </source>
</evidence>
<dbReference type="SMART" id="SM00448">
    <property type="entry name" value="REC"/>
    <property type="match status" value="1"/>
</dbReference>
<keyword evidence="7" id="KW-0597">Phosphoprotein</keyword>